<gene>
    <name evidence="7" type="ORF">BWK62_02030</name>
</gene>
<keyword evidence="2" id="KW-0547">Nucleotide-binding</keyword>
<evidence type="ECO:0000256" key="2">
    <source>
        <dbReference type="ARBA" id="ARBA00022741"/>
    </source>
</evidence>
<evidence type="ECO:0000256" key="5">
    <source>
        <dbReference type="ARBA" id="ARBA00037066"/>
    </source>
</evidence>
<dbReference type="InterPro" id="IPR003439">
    <property type="entry name" value="ABC_transporter-like_ATP-bd"/>
</dbReference>
<evidence type="ECO:0000256" key="3">
    <source>
        <dbReference type="ARBA" id="ARBA00022840"/>
    </source>
</evidence>
<name>A0A2D0AI50_9FLAO</name>
<evidence type="ECO:0000313" key="7">
    <source>
        <dbReference type="EMBL" id="OWP79492.1"/>
    </source>
</evidence>
<evidence type="ECO:0000259" key="6">
    <source>
        <dbReference type="PROSITE" id="PS50893"/>
    </source>
</evidence>
<dbReference type="PANTHER" id="PTHR42794">
    <property type="entry name" value="HEMIN IMPORT ATP-BINDING PROTEIN HMUV"/>
    <property type="match status" value="1"/>
</dbReference>
<dbReference type="EMBL" id="MTCY01000003">
    <property type="protein sequence ID" value="OWP79492.1"/>
    <property type="molecule type" value="Genomic_DNA"/>
</dbReference>
<comment type="caution">
    <text evidence="7">The sequence shown here is derived from an EMBL/GenBank/DDBJ whole genome shotgun (WGS) entry which is preliminary data.</text>
</comment>
<dbReference type="Proteomes" id="UP000198034">
    <property type="component" value="Unassembled WGS sequence"/>
</dbReference>
<dbReference type="AlphaFoldDB" id="A0A2D0AI50"/>
<protein>
    <submittedName>
        <fullName evidence="7">Hemin ABC transporter ATP-binding protein</fullName>
    </submittedName>
</protein>
<comment type="function">
    <text evidence="5">Part of the ABC transporter complex HmuTUV involved in hemin import. Responsible for energy coupling to the transport system.</text>
</comment>
<dbReference type="InterPro" id="IPR003593">
    <property type="entry name" value="AAA+_ATPase"/>
</dbReference>
<dbReference type="PANTHER" id="PTHR42794:SF1">
    <property type="entry name" value="HEMIN IMPORT ATP-BINDING PROTEIN HMUV"/>
    <property type="match status" value="1"/>
</dbReference>
<dbReference type="GO" id="GO:0005524">
    <property type="term" value="F:ATP binding"/>
    <property type="evidence" value="ECO:0007669"/>
    <property type="project" value="UniProtKB-KW"/>
</dbReference>
<evidence type="ECO:0000256" key="1">
    <source>
        <dbReference type="ARBA" id="ARBA00022448"/>
    </source>
</evidence>
<keyword evidence="1" id="KW-0813">Transport</keyword>
<proteinExistence type="predicted"/>
<keyword evidence="3 7" id="KW-0067">ATP-binding</keyword>
<dbReference type="SMART" id="SM00382">
    <property type="entry name" value="AAA"/>
    <property type="match status" value="1"/>
</dbReference>
<feature type="domain" description="ABC transporter" evidence="6">
    <location>
        <begin position="2"/>
        <end position="240"/>
    </location>
</feature>
<dbReference type="InterPro" id="IPR027417">
    <property type="entry name" value="P-loop_NTPase"/>
</dbReference>
<evidence type="ECO:0000256" key="4">
    <source>
        <dbReference type="ARBA" id="ARBA00022967"/>
    </source>
</evidence>
<dbReference type="CDD" id="cd03214">
    <property type="entry name" value="ABC_Iron-Siderophores_B12_Hemin"/>
    <property type="match status" value="1"/>
</dbReference>
<dbReference type="OrthoDB" id="9806726at2"/>
<dbReference type="PROSITE" id="PS50893">
    <property type="entry name" value="ABC_TRANSPORTER_2"/>
    <property type="match status" value="1"/>
</dbReference>
<sequence>MIRIENISYKIGNKTILENISTTFEPGKINLIIGPNGAGKSTLIKLISGQIKPSEGRLFFSEYTNNLSIDQLAKRRAVLSQNIEVHFPINVQEIVMMGRYPHFDSIPTPKDREIVNKVVAFFEIENLVERNFMTLSGGEKQRVHFARVMAQIWEEEEDRILIMDEPLTFLDIHYQYDFMYKIKELSKQKKLLIIGVLHDLNLTAKFADQIYVINKGYLKYTGTKKEIFKPEIIEKIYAIKPMIFQKENEYFISF</sequence>
<keyword evidence="4" id="KW-1278">Translocase</keyword>
<dbReference type="Pfam" id="PF00005">
    <property type="entry name" value="ABC_tran"/>
    <property type="match status" value="1"/>
</dbReference>
<dbReference type="Gene3D" id="3.40.50.300">
    <property type="entry name" value="P-loop containing nucleotide triphosphate hydrolases"/>
    <property type="match status" value="1"/>
</dbReference>
<organism evidence="7 8">
    <name type="scientific">Flavobacterium columnare</name>
    <dbReference type="NCBI Taxonomy" id="996"/>
    <lineage>
        <taxon>Bacteria</taxon>
        <taxon>Pseudomonadati</taxon>
        <taxon>Bacteroidota</taxon>
        <taxon>Flavobacteriia</taxon>
        <taxon>Flavobacteriales</taxon>
        <taxon>Flavobacteriaceae</taxon>
        <taxon>Flavobacterium</taxon>
    </lineage>
</organism>
<accession>A0A2D0AI50</accession>
<dbReference type="GO" id="GO:0016887">
    <property type="term" value="F:ATP hydrolysis activity"/>
    <property type="evidence" value="ECO:0007669"/>
    <property type="project" value="InterPro"/>
</dbReference>
<evidence type="ECO:0000313" key="8">
    <source>
        <dbReference type="Proteomes" id="UP000198034"/>
    </source>
</evidence>
<dbReference type="FunFam" id="3.40.50.300:FF:000134">
    <property type="entry name" value="Iron-enterobactin ABC transporter ATP-binding protein"/>
    <property type="match status" value="1"/>
</dbReference>
<reference evidence="7 8" key="1">
    <citation type="journal article" date="2017" name="Infect. Genet. Evol.">
        <title>Comparative genome analysis of fish pathogen Flavobacterium columnare reveals extensive sequence diversity within the species.</title>
        <authorList>
            <person name="Kayansamruaj P."/>
            <person name="Dong H.T."/>
            <person name="Hirono I."/>
            <person name="Kondo H."/>
            <person name="Senapin S."/>
            <person name="Rodkhum C."/>
        </authorList>
    </citation>
    <scope>NUCLEOTIDE SEQUENCE [LARGE SCALE GENOMIC DNA]</scope>
    <source>
        <strain evidence="7 8">1214</strain>
    </source>
</reference>
<dbReference type="SUPFAM" id="SSF52540">
    <property type="entry name" value="P-loop containing nucleoside triphosphate hydrolases"/>
    <property type="match status" value="1"/>
</dbReference>